<accession>A0ABN1KL67</accession>
<keyword evidence="2" id="KW-1185">Reference proteome</keyword>
<evidence type="ECO:0000313" key="2">
    <source>
        <dbReference type="Proteomes" id="UP001501047"/>
    </source>
</evidence>
<organism evidence="1 2">
    <name type="scientific">Clostridium subterminale</name>
    <dbReference type="NCBI Taxonomy" id="1550"/>
    <lineage>
        <taxon>Bacteria</taxon>
        <taxon>Bacillati</taxon>
        <taxon>Bacillota</taxon>
        <taxon>Clostridia</taxon>
        <taxon>Eubacteriales</taxon>
        <taxon>Clostridiaceae</taxon>
        <taxon>Clostridium</taxon>
    </lineage>
</organism>
<reference evidence="1 2" key="1">
    <citation type="journal article" date="2019" name="Int. J. Syst. Evol. Microbiol.">
        <title>The Global Catalogue of Microorganisms (GCM) 10K type strain sequencing project: providing services to taxonomists for standard genome sequencing and annotation.</title>
        <authorList>
            <consortium name="The Broad Institute Genomics Platform"/>
            <consortium name="The Broad Institute Genome Sequencing Center for Infectious Disease"/>
            <person name="Wu L."/>
            <person name="Ma J."/>
        </authorList>
    </citation>
    <scope>NUCLEOTIDE SEQUENCE [LARGE SCALE GENOMIC DNA]</scope>
    <source>
        <strain evidence="1 2">JCM 1417</strain>
    </source>
</reference>
<dbReference type="Proteomes" id="UP001501047">
    <property type="component" value="Unassembled WGS sequence"/>
</dbReference>
<comment type="caution">
    <text evidence="1">The sequence shown here is derived from an EMBL/GenBank/DDBJ whole genome shotgun (WGS) entry which is preliminary data.</text>
</comment>
<name>A0ABN1KL67_CLOSU</name>
<protein>
    <submittedName>
        <fullName evidence="1">Uncharacterized protein</fullName>
    </submittedName>
</protein>
<proteinExistence type="predicted"/>
<dbReference type="EMBL" id="BAAACI010000002">
    <property type="protein sequence ID" value="GAA0770085.1"/>
    <property type="molecule type" value="Genomic_DNA"/>
</dbReference>
<evidence type="ECO:0000313" key="1">
    <source>
        <dbReference type="EMBL" id="GAA0770085.1"/>
    </source>
</evidence>
<sequence>MKKILWLISLRNILNIIFRYILSLKFYLNVGVLEHKEGIIGTNIKLKDVLISKGYTVDFEYFNSGHDYL</sequence>
<gene>
    <name evidence="1" type="ORF">GCM10008908_12370</name>
</gene>